<accession>A0A430Q7J4</accession>
<dbReference type="GO" id="GO:0016020">
    <property type="term" value="C:membrane"/>
    <property type="evidence" value="ECO:0007669"/>
    <property type="project" value="InterPro"/>
</dbReference>
<evidence type="ECO:0000259" key="5">
    <source>
        <dbReference type="PROSITE" id="PS50287"/>
    </source>
</evidence>
<organism evidence="7 8">
    <name type="scientific">Schistosoma bovis</name>
    <name type="common">Blood fluke</name>
    <dbReference type="NCBI Taxonomy" id="6184"/>
    <lineage>
        <taxon>Eukaryota</taxon>
        <taxon>Metazoa</taxon>
        <taxon>Spiralia</taxon>
        <taxon>Lophotrochozoa</taxon>
        <taxon>Platyhelminthes</taxon>
        <taxon>Trematoda</taxon>
        <taxon>Digenea</taxon>
        <taxon>Strigeidida</taxon>
        <taxon>Schistosomatoidea</taxon>
        <taxon>Schistosomatidae</taxon>
        <taxon>Schistosoma</taxon>
    </lineage>
</organism>
<dbReference type="EMBL" id="QMKO01002384">
    <property type="protein sequence ID" value="RTG83688.1"/>
    <property type="molecule type" value="Genomic_DNA"/>
</dbReference>
<feature type="domain" description="SRCR" evidence="5">
    <location>
        <begin position="164"/>
        <end position="272"/>
    </location>
</feature>
<dbReference type="SUPFAM" id="SSF56487">
    <property type="entry name" value="SRCR-like"/>
    <property type="match status" value="2"/>
</dbReference>
<dbReference type="Proteomes" id="UP000290809">
    <property type="component" value="Unassembled WGS sequence"/>
</dbReference>
<dbReference type="Gene3D" id="2.60.40.4100">
    <property type="entry name" value="Zona pellucida, ZP-C domain"/>
    <property type="match status" value="2"/>
</dbReference>
<feature type="domain" description="SRCR" evidence="5">
    <location>
        <begin position="27"/>
        <end position="133"/>
    </location>
</feature>
<keyword evidence="1 4" id="KW-0732">Signal</keyword>
<keyword evidence="2 3" id="KW-1015">Disulfide bond</keyword>
<dbReference type="InterPro" id="IPR036772">
    <property type="entry name" value="SRCR-like_dom_sf"/>
</dbReference>
<dbReference type="Gene3D" id="3.10.250.10">
    <property type="entry name" value="SRCR-like domain"/>
    <property type="match status" value="2"/>
</dbReference>
<dbReference type="InterPro" id="IPR001507">
    <property type="entry name" value="ZP_dom"/>
</dbReference>
<dbReference type="SMART" id="SM00202">
    <property type="entry name" value="SR"/>
    <property type="match status" value="2"/>
</dbReference>
<dbReference type="InterPro" id="IPR055355">
    <property type="entry name" value="ZP-C"/>
</dbReference>
<gene>
    <name evidence="7" type="ORF">DC041_0011330</name>
</gene>
<comment type="caution">
    <text evidence="7">The sequence shown here is derived from an EMBL/GenBank/DDBJ whole genome shotgun (WGS) entry which is preliminary data.</text>
</comment>
<dbReference type="SMART" id="SM00241">
    <property type="entry name" value="ZP"/>
    <property type="match status" value="1"/>
</dbReference>
<name>A0A430Q7J4_SCHBO</name>
<feature type="chain" id="PRO_5019472607" description="SRCR domain-containing protein" evidence="4">
    <location>
        <begin position="18"/>
        <end position="654"/>
    </location>
</feature>
<dbReference type="Pfam" id="PF00100">
    <property type="entry name" value="Zona_pellucida"/>
    <property type="match status" value="2"/>
</dbReference>
<dbReference type="PROSITE" id="PS50287">
    <property type="entry name" value="SRCR_2"/>
    <property type="match status" value="2"/>
</dbReference>
<evidence type="ECO:0000313" key="8">
    <source>
        <dbReference type="Proteomes" id="UP000290809"/>
    </source>
</evidence>
<feature type="domain" description="ZP" evidence="6">
    <location>
        <begin position="288"/>
        <end position="601"/>
    </location>
</feature>
<dbReference type="PROSITE" id="PS51034">
    <property type="entry name" value="ZP_2"/>
    <property type="match status" value="1"/>
</dbReference>
<feature type="signal peptide" evidence="4">
    <location>
        <begin position="1"/>
        <end position="17"/>
    </location>
</feature>
<evidence type="ECO:0000256" key="2">
    <source>
        <dbReference type="ARBA" id="ARBA00023157"/>
    </source>
</evidence>
<dbReference type="InterPro" id="IPR001190">
    <property type="entry name" value="SRCR"/>
</dbReference>
<sequence>MFLFVFSFISCFLTSNAQTEVGGIRAIRLAPKTSLYPEGRDGVLEVNYNGTWGTICNIGFDELAASVACFMLGLIRRSPNSSPLLSEFNCTGRVLLTSGPLSTATTHLGVCSFTTELPSTCLANNRQTSIVCLDPAETTTTTTPAPNYMTLAPVNCNSSDYSSIRLVDGTNNAGRVEVKHPQTNQWGTICADGFDLNAARALCRMLCTSSDNLQYAYPVLYLYGSASNSTPIHLSRLECPVNASSLNDCKLGGGWGSAPGCTHGMDVGLQCGPPSASEDSDFYQPIFYCNQTTAIVIYDKYYNPDLNSSMIRLDQDLLPIECQYHVDDNTTHIIAYVPLVGCGGSLTLSNSTSIAIKLNLLREYLTPENGIISNLPMKFTVTCLIPRSKQIQSEVVASPNITTNLLYQSESVLSTLKLYRDQLFTVQLQQPITIPPGDKVYALVSLVNPQKTSKLILENCWATATPNRNSTLRQDLIVNRFTVQLQQPITIPPGDKVYALVSLVNPQKTSKLILENCWATATPNRNSTLRQDLIVNRCAAYEDLTVVPSSATQVGFTFNAFYLNTAGSIVPIYSNLYLHCDIRVCDIRENNENCQQYCQSSTIFSTLSPLTMLNTTSTGVQSVKRYRRDLNFINPKFLQSHGHIHVESGQVMTV</sequence>
<comment type="caution">
    <text evidence="3">Lacks conserved residue(s) required for the propagation of feature annotation.</text>
</comment>
<evidence type="ECO:0008006" key="9">
    <source>
        <dbReference type="Google" id="ProtNLM"/>
    </source>
</evidence>
<dbReference type="AlphaFoldDB" id="A0A430Q7J4"/>
<evidence type="ECO:0000256" key="4">
    <source>
        <dbReference type="SAM" id="SignalP"/>
    </source>
</evidence>
<dbReference type="PANTHER" id="PTHR14002:SF20">
    <property type="entry name" value="ZONA PELLUCIDA-LIKE DOMAIN-CONTAINING PROTEIN 1"/>
    <property type="match status" value="1"/>
</dbReference>
<evidence type="ECO:0000256" key="3">
    <source>
        <dbReference type="PROSITE-ProRule" id="PRU00196"/>
    </source>
</evidence>
<evidence type="ECO:0000313" key="7">
    <source>
        <dbReference type="EMBL" id="RTG83688.1"/>
    </source>
</evidence>
<dbReference type="STRING" id="6184.A0A430Q7J4"/>
<keyword evidence="8" id="KW-1185">Reference proteome</keyword>
<dbReference type="InterPro" id="IPR042235">
    <property type="entry name" value="ZP-C_dom"/>
</dbReference>
<feature type="disulfide bond" evidence="3">
    <location>
        <begin position="239"/>
        <end position="249"/>
    </location>
</feature>
<protein>
    <recommendedName>
        <fullName evidence="9">SRCR domain-containing protein</fullName>
    </recommendedName>
</protein>
<reference evidence="7 8" key="1">
    <citation type="journal article" date="2019" name="PLoS Pathog.">
        <title>Genome sequence of the bovine parasite Schistosoma bovis Tanzania.</title>
        <authorList>
            <person name="Oey H."/>
            <person name="Zakrzewski M."/>
            <person name="Gobert G."/>
            <person name="Gravermann K."/>
            <person name="Stoye J."/>
            <person name="Jones M."/>
            <person name="Mcmanus D."/>
            <person name="Krause L."/>
        </authorList>
    </citation>
    <scope>NUCLEOTIDE SEQUENCE [LARGE SCALE GENOMIC DNA]</scope>
    <source>
        <strain evidence="7 8">TAN1997</strain>
    </source>
</reference>
<dbReference type="PANTHER" id="PTHR14002">
    <property type="entry name" value="ENDOGLIN/TGF-BETA RECEPTOR TYPE III"/>
    <property type="match status" value="1"/>
</dbReference>
<evidence type="ECO:0000256" key="1">
    <source>
        <dbReference type="ARBA" id="ARBA00022729"/>
    </source>
</evidence>
<evidence type="ECO:0000259" key="6">
    <source>
        <dbReference type="PROSITE" id="PS51034"/>
    </source>
</evidence>
<proteinExistence type="predicted"/>
<dbReference type="Pfam" id="PF00530">
    <property type="entry name" value="SRCR"/>
    <property type="match status" value="2"/>
</dbReference>
<dbReference type="Gene3D" id="2.60.40.3210">
    <property type="entry name" value="Zona pellucida, ZP-N domain"/>
    <property type="match status" value="1"/>
</dbReference>